<organism evidence="1 2">
    <name type="scientific">Neofusicoccum parvum</name>
    <dbReference type="NCBI Taxonomy" id="310453"/>
    <lineage>
        <taxon>Eukaryota</taxon>
        <taxon>Fungi</taxon>
        <taxon>Dikarya</taxon>
        <taxon>Ascomycota</taxon>
        <taxon>Pezizomycotina</taxon>
        <taxon>Dothideomycetes</taxon>
        <taxon>Dothideomycetes incertae sedis</taxon>
        <taxon>Botryosphaeriales</taxon>
        <taxon>Botryosphaeriaceae</taxon>
        <taxon>Neofusicoccum</taxon>
    </lineage>
</organism>
<gene>
    <name evidence="1" type="primary">g10944</name>
    <name evidence="1" type="ORF">NpPPO83_00010944</name>
</gene>
<dbReference type="Proteomes" id="UP001165186">
    <property type="component" value="Unassembled WGS sequence"/>
</dbReference>
<evidence type="ECO:0000313" key="1">
    <source>
        <dbReference type="EMBL" id="GME34772.1"/>
    </source>
</evidence>
<sequence length="152" mass="17980">MRSAKAKSSKVILLAFPKKIWQISHFPPGQEPAFIDEYRMRWAQTHPNYQYECLNESTEDAFVQKAFSNYWDIRQTYNFIKQDPILRADFLRYLILLAEGGVYTDVDTQPIRPIEDWVHPEFLNRTNVVLGIEADQALGPLWKAFRRTSDYY</sequence>
<protein>
    <submittedName>
        <fullName evidence="1">Initiation-specific alpha-1,6-mannosyltransferase, partial</fullName>
    </submittedName>
</protein>
<accession>A0ACB5SCN2</accession>
<comment type="caution">
    <text evidence="1">The sequence shown here is derived from an EMBL/GenBank/DDBJ whole genome shotgun (WGS) entry which is preliminary data.</text>
</comment>
<dbReference type="EMBL" id="BSXG01000069">
    <property type="protein sequence ID" value="GME34772.1"/>
    <property type="molecule type" value="Genomic_DNA"/>
</dbReference>
<keyword evidence="2" id="KW-1185">Reference proteome</keyword>
<reference evidence="1" key="1">
    <citation type="submission" date="2024-09" db="EMBL/GenBank/DDBJ databases">
        <title>Draft Genome Sequences of Neofusicoccum parvum.</title>
        <authorList>
            <person name="Ashida A."/>
            <person name="Camagna M."/>
            <person name="Tanaka A."/>
            <person name="Takemoto D."/>
        </authorList>
    </citation>
    <scope>NUCLEOTIDE SEQUENCE</scope>
    <source>
        <strain evidence="1">PPO83</strain>
    </source>
</reference>
<name>A0ACB5SCN2_9PEZI</name>
<proteinExistence type="predicted"/>
<evidence type="ECO:0000313" key="2">
    <source>
        <dbReference type="Proteomes" id="UP001165186"/>
    </source>
</evidence>